<gene>
    <name evidence="5" type="ORF">D0Z08_30925</name>
</gene>
<organism evidence="5 6">
    <name type="scientific">Nocardioides immobilis</name>
    <dbReference type="NCBI Taxonomy" id="2049295"/>
    <lineage>
        <taxon>Bacteria</taxon>
        <taxon>Bacillati</taxon>
        <taxon>Actinomycetota</taxon>
        <taxon>Actinomycetes</taxon>
        <taxon>Propionibacteriales</taxon>
        <taxon>Nocardioidaceae</taxon>
        <taxon>Nocardioides</taxon>
    </lineage>
</organism>
<dbReference type="NCBIfam" id="NF005878">
    <property type="entry name" value="PRK07825.1"/>
    <property type="match status" value="1"/>
</dbReference>
<protein>
    <submittedName>
        <fullName evidence="5">SDR family oxidoreductase</fullName>
    </submittedName>
</protein>
<keyword evidence="6" id="KW-1185">Reference proteome</keyword>
<evidence type="ECO:0000256" key="1">
    <source>
        <dbReference type="ARBA" id="ARBA00006484"/>
    </source>
</evidence>
<dbReference type="PANTHER" id="PTHR24322:SF736">
    <property type="entry name" value="RETINOL DEHYDROGENASE 10"/>
    <property type="match status" value="1"/>
</dbReference>
<dbReference type="InterPro" id="IPR020904">
    <property type="entry name" value="Sc_DH/Rdtase_CS"/>
</dbReference>
<dbReference type="CDD" id="cd05233">
    <property type="entry name" value="SDR_c"/>
    <property type="match status" value="1"/>
</dbReference>
<proteinExistence type="inferred from homology"/>
<accession>A0A417XSH9</accession>
<evidence type="ECO:0000256" key="3">
    <source>
        <dbReference type="RuleBase" id="RU000363"/>
    </source>
</evidence>
<dbReference type="OrthoDB" id="9775296at2"/>
<name>A0A417XSH9_9ACTN</name>
<sequence>MSRSTLHGLRIAITGGGRGIGLATARELHARGAAVVIGDLDGDLAAQAATAISADVLGLPLDVSDHASYAAFLQAATAEGPLDVLVNNAGVMPIGRFIEQSPETLRRALEVNVLGCLHGMSLALPPMLDRGAGHIINVASTAGKSPVPGGVAYCATKSAVVALTETARVEHSGSGVAFTCVMPHFTNTELIAGTRPTRLIPVVEPEDVARAIADAVASKPKDVYVPKLVGAILRTQPLFGRRLRDSLNSRLGAYDTFLTFDRDKRAAYDDRVKRS</sequence>
<dbReference type="AlphaFoldDB" id="A0A417XSH9"/>
<dbReference type="PANTHER" id="PTHR24322">
    <property type="entry name" value="PKSB"/>
    <property type="match status" value="1"/>
</dbReference>
<comment type="caution">
    <text evidence="5">The sequence shown here is derived from an EMBL/GenBank/DDBJ whole genome shotgun (WGS) entry which is preliminary data.</text>
</comment>
<keyword evidence="2" id="KW-0560">Oxidoreductase</keyword>
<feature type="domain" description="Ketoreductase" evidence="4">
    <location>
        <begin position="13"/>
        <end position="188"/>
    </location>
</feature>
<dbReference type="PRINTS" id="PR00080">
    <property type="entry name" value="SDRFAMILY"/>
</dbReference>
<dbReference type="RefSeq" id="WP_118929130.1">
    <property type="nucleotide sequence ID" value="NZ_QXGH01000054.1"/>
</dbReference>
<evidence type="ECO:0000313" key="6">
    <source>
        <dbReference type="Proteomes" id="UP000283644"/>
    </source>
</evidence>
<evidence type="ECO:0000313" key="5">
    <source>
        <dbReference type="EMBL" id="RHW22818.1"/>
    </source>
</evidence>
<dbReference type="SMART" id="SM00822">
    <property type="entry name" value="PKS_KR"/>
    <property type="match status" value="1"/>
</dbReference>
<dbReference type="Proteomes" id="UP000283644">
    <property type="component" value="Unassembled WGS sequence"/>
</dbReference>
<dbReference type="Gene3D" id="3.40.50.720">
    <property type="entry name" value="NAD(P)-binding Rossmann-like Domain"/>
    <property type="match status" value="1"/>
</dbReference>
<evidence type="ECO:0000259" key="4">
    <source>
        <dbReference type="SMART" id="SM00822"/>
    </source>
</evidence>
<dbReference type="Pfam" id="PF00106">
    <property type="entry name" value="adh_short"/>
    <property type="match status" value="1"/>
</dbReference>
<dbReference type="EMBL" id="QXGH01000054">
    <property type="protein sequence ID" value="RHW22818.1"/>
    <property type="molecule type" value="Genomic_DNA"/>
</dbReference>
<dbReference type="GO" id="GO:0016616">
    <property type="term" value="F:oxidoreductase activity, acting on the CH-OH group of donors, NAD or NADP as acceptor"/>
    <property type="evidence" value="ECO:0007669"/>
    <property type="project" value="TreeGrafter"/>
</dbReference>
<dbReference type="InterPro" id="IPR002347">
    <property type="entry name" value="SDR_fam"/>
</dbReference>
<comment type="similarity">
    <text evidence="1 3">Belongs to the short-chain dehydrogenases/reductases (SDR) family.</text>
</comment>
<dbReference type="InterPro" id="IPR036291">
    <property type="entry name" value="NAD(P)-bd_dom_sf"/>
</dbReference>
<dbReference type="PRINTS" id="PR00081">
    <property type="entry name" value="GDHRDH"/>
</dbReference>
<dbReference type="InterPro" id="IPR057326">
    <property type="entry name" value="KR_dom"/>
</dbReference>
<dbReference type="PROSITE" id="PS00061">
    <property type="entry name" value="ADH_SHORT"/>
    <property type="match status" value="1"/>
</dbReference>
<dbReference type="SUPFAM" id="SSF51735">
    <property type="entry name" value="NAD(P)-binding Rossmann-fold domains"/>
    <property type="match status" value="1"/>
</dbReference>
<evidence type="ECO:0000256" key="2">
    <source>
        <dbReference type="ARBA" id="ARBA00023002"/>
    </source>
</evidence>
<reference evidence="5 6" key="1">
    <citation type="submission" date="2018-09" db="EMBL/GenBank/DDBJ databases">
        <title>Genome sequencing of Nocardioides immobilis CCTCC AB 2017083 for comparison to Nocardioides silvaticus.</title>
        <authorList>
            <person name="Li C."/>
            <person name="Wang G."/>
        </authorList>
    </citation>
    <scope>NUCLEOTIDE SEQUENCE [LARGE SCALE GENOMIC DNA]</scope>
    <source>
        <strain evidence="5 6">CCTCC AB 2017083</strain>
    </source>
</reference>